<accession>A0A0N8IC02</accession>
<dbReference type="SUPFAM" id="SSF54368">
    <property type="entry name" value="Glutamine synthetase, N-terminal domain"/>
    <property type="match status" value="1"/>
</dbReference>
<proteinExistence type="inferred from homology"/>
<dbReference type="PROSITE" id="PS51987">
    <property type="entry name" value="GS_CATALYTIC"/>
    <property type="match status" value="1"/>
</dbReference>
<dbReference type="Pfam" id="PF00120">
    <property type="entry name" value="Gln-synt_C"/>
    <property type="match status" value="1"/>
</dbReference>
<evidence type="ECO:0000259" key="6">
    <source>
        <dbReference type="PROSITE" id="PS51987"/>
    </source>
</evidence>
<dbReference type="InterPro" id="IPR008146">
    <property type="entry name" value="Gln_synth_cat_dom"/>
</dbReference>
<dbReference type="InterPro" id="IPR027303">
    <property type="entry name" value="Gln_synth_gly_rich_site"/>
</dbReference>
<keyword evidence="2" id="KW-0436">Ligase</keyword>
<dbReference type="AlphaFoldDB" id="A0A0N8IC02"/>
<dbReference type="PANTHER" id="PTHR43785:SF12">
    <property type="entry name" value="TYPE-1 GLUTAMINE SYNTHETASE 2"/>
    <property type="match status" value="1"/>
</dbReference>
<dbReference type="SUPFAM" id="SSF55931">
    <property type="entry name" value="Glutamine synthetase/guanido kinase"/>
    <property type="match status" value="1"/>
</dbReference>
<dbReference type="PROSITE" id="PS00181">
    <property type="entry name" value="GLNA_ATP"/>
    <property type="match status" value="1"/>
</dbReference>
<keyword evidence="8" id="KW-1185">Reference proteome</keyword>
<dbReference type="GO" id="GO:0006542">
    <property type="term" value="P:glutamine biosynthetic process"/>
    <property type="evidence" value="ECO:0007669"/>
    <property type="project" value="InterPro"/>
</dbReference>
<evidence type="ECO:0000256" key="5">
    <source>
        <dbReference type="RuleBase" id="RU000384"/>
    </source>
</evidence>
<dbReference type="OrthoDB" id="9807095at2"/>
<dbReference type="Proteomes" id="UP000050471">
    <property type="component" value="Unassembled WGS sequence"/>
</dbReference>
<keyword evidence="3" id="KW-0460">Magnesium</keyword>
<evidence type="ECO:0000313" key="7">
    <source>
        <dbReference type="EMBL" id="KPN64539.1"/>
    </source>
</evidence>
<feature type="domain" description="GS catalytic" evidence="6">
    <location>
        <begin position="119"/>
        <end position="448"/>
    </location>
</feature>
<dbReference type="GO" id="GO:0004356">
    <property type="term" value="F:glutamine synthetase activity"/>
    <property type="evidence" value="ECO:0007669"/>
    <property type="project" value="InterPro"/>
</dbReference>
<comment type="similarity">
    <text evidence="4 5">Belongs to the glutamine synthetase family.</text>
</comment>
<dbReference type="PANTHER" id="PTHR43785">
    <property type="entry name" value="GAMMA-GLUTAMYLPUTRESCINE SYNTHETASE"/>
    <property type="match status" value="1"/>
</dbReference>
<sequence length="448" mass="49501">MSDFLTEYAAYCDQHGRPERIELMLCDVNAVLRGKWLPGDDEKKLAEGMVRLPISTYAANILGAEVSATGLGIVVGDPDGRIVPIPGTMKPVPWAKGNMAQIQVEMLDPETGELSELSSRKLLSNMVDRFHEKGWHPVLASELEFYLIQPRNSEDEAPTPPVRSPDAQNYDLEVLERMKDVLDEILEASAIQGLATDTLIAEYGPGQFEVNFHHTDDVLKAADTALLFKRLVRGVARNHGLEATFMAKPYADFPGNGMHLHASVVDADGKNIFDDGSPKASDTLRAAVGGTLDTMRDLQAIFAPHLNSYRRYRPMSFAPSAPDWGYDNRAAGVRLPEIKGPAARLEHRIAGADVNPYLVITAILGGMLHGLETKPDLPLPLDDPNAETAPRLTADWIRAVDRFSQSDIAAEIFGKRYRDIYSAIRLDEIDQLTNEISQVEYRAYLGRL</sequence>
<name>A0A0N8IC02_9RHOB</name>
<dbReference type="GO" id="GO:0006598">
    <property type="term" value="P:polyamine catabolic process"/>
    <property type="evidence" value="ECO:0007669"/>
    <property type="project" value="TreeGrafter"/>
</dbReference>
<comment type="caution">
    <text evidence="7">The sequence shown here is derived from an EMBL/GenBank/DDBJ whole genome shotgun (WGS) entry which is preliminary data.</text>
</comment>
<dbReference type="EMBL" id="LKBA01000004">
    <property type="protein sequence ID" value="KPN64539.1"/>
    <property type="molecule type" value="Genomic_DNA"/>
</dbReference>
<dbReference type="SMART" id="SM01230">
    <property type="entry name" value="Gln-synt_C"/>
    <property type="match status" value="1"/>
</dbReference>
<dbReference type="Gene3D" id="3.30.590.10">
    <property type="entry name" value="Glutamine synthetase/guanido kinase, catalytic domain"/>
    <property type="match status" value="1"/>
</dbReference>
<evidence type="ECO:0000256" key="3">
    <source>
        <dbReference type="ARBA" id="ARBA00022842"/>
    </source>
</evidence>
<reference evidence="7 8" key="1">
    <citation type="submission" date="2015-09" db="EMBL/GenBank/DDBJ databases">
        <title>Draft genome sequence of Aliiroseovarius crassostreae CV919-312TSm, the causative agent of Roseovarius Oyster Disease (formerly Juvenile Oyster Disease).</title>
        <authorList>
            <person name="Kessner L."/>
            <person name="Spinard E."/>
            <person name="Nelson D."/>
        </authorList>
    </citation>
    <scope>NUCLEOTIDE SEQUENCE [LARGE SCALE GENOMIC DNA]</scope>
    <source>
        <strain evidence="7 8">CV919-312</strain>
    </source>
</reference>
<comment type="cofactor">
    <cofactor evidence="1">
        <name>Mg(2+)</name>
        <dbReference type="ChEBI" id="CHEBI:18420"/>
    </cofactor>
</comment>
<protein>
    <submittedName>
        <fullName evidence="7">Glutamine synthetase</fullName>
    </submittedName>
</protein>
<gene>
    <name evidence="7" type="ORF">AKJ29_18235</name>
</gene>
<evidence type="ECO:0000256" key="2">
    <source>
        <dbReference type="ARBA" id="ARBA00022598"/>
    </source>
</evidence>
<dbReference type="InterPro" id="IPR014746">
    <property type="entry name" value="Gln_synth/guanido_kin_cat_dom"/>
</dbReference>
<dbReference type="STRING" id="154981.AKJ29_18235"/>
<organism evidence="7 8">
    <name type="scientific">Aliiroseovarius crassostreae</name>
    <dbReference type="NCBI Taxonomy" id="154981"/>
    <lineage>
        <taxon>Bacteria</taxon>
        <taxon>Pseudomonadati</taxon>
        <taxon>Pseudomonadota</taxon>
        <taxon>Alphaproteobacteria</taxon>
        <taxon>Rhodobacterales</taxon>
        <taxon>Paracoccaceae</taxon>
        <taxon>Aliiroseovarius</taxon>
    </lineage>
</organism>
<dbReference type="InterPro" id="IPR036651">
    <property type="entry name" value="Gln_synt_N_sf"/>
</dbReference>
<evidence type="ECO:0000313" key="8">
    <source>
        <dbReference type="Proteomes" id="UP000050471"/>
    </source>
</evidence>
<dbReference type="RefSeq" id="WP_055188885.1">
    <property type="nucleotide sequence ID" value="NZ_FPBS01000001.1"/>
</dbReference>
<evidence type="ECO:0000256" key="4">
    <source>
        <dbReference type="PROSITE-ProRule" id="PRU01331"/>
    </source>
</evidence>
<evidence type="ECO:0000256" key="1">
    <source>
        <dbReference type="ARBA" id="ARBA00001946"/>
    </source>
</evidence>